<evidence type="ECO:0000313" key="3">
    <source>
        <dbReference type="EMBL" id="POR32789.1"/>
    </source>
</evidence>
<accession>A0A2S4KRH1</accession>
<comment type="caution">
    <text evidence="3">The sequence shown here is derived from an EMBL/GenBank/DDBJ whole genome shotgun (WGS) entry which is preliminary data.</text>
</comment>
<feature type="non-terminal residue" evidence="3">
    <location>
        <position position="1"/>
    </location>
</feature>
<dbReference type="SUPFAM" id="SSF54695">
    <property type="entry name" value="POZ domain"/>
    <property type="match status" value="1"/>
</dbReference>
<gene>
    <name evidence="3" type="ORF">TPAR_07014</name>
</gene>
<dbReference type="PANTHER" id="PTHR47843:SF3">
    <property type="entry name" value="BTB DOMAIN-CONTAINING PROTEIN"/>
    <property type="match status" value="1"/>
</dbReference>
<dbReference type="AlphaFoldDB" id="A0A2S4KRH1"/>
<dbReference type="InterPro" id="IPR011333">
    <property type="entry name" value="SKP1/BTB/POZ_sf"/>
</dbReference>
<evidence type="ECO:0000256" key="1">
    <source>
        <dbReference type="SAM" id="MobiDB-lite"/>
    </source>
</evidence>
<keyword evidence="4" id="KW-1185">Reference proteome</keyword>
<dbReference type="Pfam" id="PF00651">
    <property type="entry name" value="BTB"/>
    <property type="match status" value="1"/>
</dbReference>
<protein>
    <recommendedName>
        <fullName evidence="2">BTB domain-containing protein</fullName>
    </recommendedName>
</protein>
<dbReference type="OrthoDB" id="3926209at2759"/>
<dbReference type="Gene3D" id="3.30.710.10">
    <property type="entry name" value="Potassium Channel Kv1.1, Chain A"/>
    <property type="match status" value="1"/>
</dbReference>
<dbReference type="CDD" id="cd18186">
    <property type="entry name" value="BTB_POZ_ZBTB_KLHL-like"/>
    <property type="match status" value="1"/>
</dbReference>
<evidence type="ECO:0000259" key="2">
    <source>
        <dbReference type="PROSITE" id="PS50097"/>
    </source>
</evidence>
<dbReference type="PANTHER" id="PTHR47843">
    <property type="entry name" value="BTB DOMAIN-CONTAINING PROTEIN-RELATED"/>
    <property type="match status" value="1"/>
</dbReference>
<proteinExistence type="predicted"/>
<dbReference type="PROSITE" id="PS50097">
    <property type="entry name" value="BTB"/>
    <property type="match status" value="1"/>
</dbReference>
<feature type="compositionally biased region" description="Basic and acidic residues" evidence="1">
    <location>
        <begin position="56"/>
        <end position="70"/>
    </location>
</feature>
<sequence>IARSSSHCPIRLRQPRATPRKLLQSPLLKTLSSVLRTGIEHRDPPHRRSLRAKRAEFEMPHDAADPDERSTNPGGDVEMIEEAGGAEVEQTAHGNELFFTGEDAVAPRVSFMSYLSSPIVNLLVGQGEDQTVLSAHQALLAKSPYFEASCQGFVDDGSPRQIELPDEDINAVGSFLEFLYTGEYFPKKLPGQRVLESDPSLPAVDDSGTQLLKHARLYTLAEKFGMSPLKSLASSKIHCVNSTAKGEITYARYVYAHTSNEDTTVRAPIASFWATRSHTLRSEAEAEFKSLCLEYPQFGYDVLTRVLDEKLRRERNEKMHPATHSARKRARHSSGGTQ</sequence>
<name>A0A2S4KRH1_9HYPO</name>
<feature type="region of interest" description="Disordered" evidence="1">
    <location>
        <begin position="314"/>
        <end position="338"/>
    </location>
</feature>
<dbReference type="Proteomes" id="UP000237481">
    <property type="component" value="Unassembled WGS sequence"/>
</dbReference>
<feature type="domain" description="BTB" evidence="2">
    <location>
        <begin position="120"/>
        <end position="188"/>
    </location>
</feature>
<organism evidence="3 4">
    <name type="scientific">Tolypocladium paradoxum</name>
    <dbReference type="NCBI Taxonomy" id="94208"/>
    <lineage>
        <taxon>Eukaryota</taxon>
        <taxon>Fungi</taxon>
        <taxon>Dikarya</taxon>
        <taxon>Ascomycota</taxon>
        <taxon>Pezizomycotina</taxon>
        <taxon>Sordariomycetes</taxon>
        <taxon>Hypocreomycetidae</taxon>
        <taxon>Hypocreales</taxon>
        <taxon>Ophiocordycipitaceae</taxon>
        <taxon>Tolypocladium</taxon>
    </lineage>
</organism>
<feature type="region of interest" description="Disordered" evidence="1">
    <location>
        <begin position="56"/>
        <end position="75"/>
    </location>
</feature>
<dbReference type="EMBL" id="PKSG01000798">
    <property type="protein sequence ID" value="POR32789.1"/>
    <property type="molecule type" value="Genomic_DNA"/>
</dbReference>
<evidence type="ECO:0000313" key="4">
    <source>
        <dbReference type="Proteomes" id="UP000237481"/>
    </source>
</evidence>
<reference evidence="3 4" key="1">
    <citation type="submission" date="2018-01" db="EMBL/GenBank/DDBJ databases">
        <title>Harnessing the power of phylogenomics to disentangle the directionality and signatures of interkingdom host jumping in the parasitic fungal genus Tolypocladium.</title>
        <authorList>
            <person name="Quandt C.A."/>
            <person name="Patterson W."/>
            <person name="Spatafora J.W."/>
        </authorList>
    </citation>
    <scope>NUCLEOTIDE SEQUENCE [LARGE SCALE GENOMIC DNA]</scope>
    <source>
        <strain evidence="3 4">NRBC 100945</strain>
    </source>
</reference>
<dbReference type="InterPro" id="IPR000210">
    <property type="entry name" value="BTB/POZ_dom"/>
</dbReference>